<dbReference type="AlphaFoldDB" id="A0A364NKF1"/>
<dbReference type="InterPro" id="IPR055275">
    <property type="entry name" value="Ferredox_Rdtase"/>
</dbReference>
<dbReference type="Proteomes" id="UP000250744">
    <property type="component" value="Unassembled WGS sequence"/>
</dbReference>
<keyword evidence="4" id="KW-0521">NADP</keyword>
<name>A0A364NKF1_9GAMM</name>
<accession>A0A364NKF1</accession>
<protein>
    <submittedName>
        <fullName evidence="6">Ferredoxin-NADP reductase</fullName>
    </submittedName>
</protein>
<evidence type="ECO:0000256" key="5">
    <source>
        <dbReference type="ARBA" id="ARBA00023002"/>
    </source>
</evidence>
<keyword evidence="7" id="KW-1185">Reference proteome</keyword>
<evidence type="ECO:0000256" key="2">
    <source>
        <dbReference type="ARBA" id="ARBA00022630"/>
    </source>
</evidence>
<keyword evidence="3" id="KW-0274">FAD</keyword>
<dbReference type="PANTHER" id="PTHR48467:SF1">
    <property type="entry name" value="GLUTAMATE SYNTHASE 1 [NADH], CHLOROPLASTIC-LIKE"/>
    <property type="match status" value="1"/>
</dbReference>
<dbReference type="InterPro" id="IPR036188">
    <property type="entry name" value="FAD/NAD-bd_sf"/>
</dbReference>
<dbReference type="EMBL" id="QKRX01000009">
    <property type="protein sequence ID" value="RAU17566.1"/>
    <property type="molecule type" value="Genomic_DNA"/>
</dbReference>
<dbReference type="SUPFAM" id="SSF51971">
    <property type="entry name" value="Nucleotide-binding domain"/>
    <property type="match status" value="1"/>
</dbReference>
<comment type="cofactor">
    <cofactor evidence="1">
        <name>FAD</name>
        <dbReference type="ChEBI" id="CHEBI:57692"/>
    </cofactor>
</comment>
<evidence type="ECO:0000256" key="1">
    <source>
        <dbReference type="ARBA" id="ARBA00001974"/>
    </source>
</evidence>
<dbReference type="PRINTS" id="PR00419">
    <property type="entry name" value="ADXRDTASE"/>
</dbReference>
<dbReference type="GO" id="GO:0016491">
    <property type="term" value="F:oxidoreductase activity"/>
    <property type="evidence" value="ECO:0007669"/>
    <property type="project" value="UniProtKB-KW"/>
</dbReference>
<proteinExistence type="predicted"/>
<dbReference type="Gene3D" id="3.40.50.720">
    <property type="entry name" value="NAD(P)-binding Rossmann-like Domain"/>
    <property type="match status" value="1"/>
</dbReference>
<dbReference type="PANTHER" id="PTHR48467">
    <property type="entry name" value="GLUTAMATE SYNTHASE 1 [NADH], CHLOROPLASTIC-LIKE"/>
    <property type="match status" value="1"/>
</dbReference>
<dbReference type="SUPFAM" id="SSF51905">
    <property type="entry name" value="FAD/NAD(P)-binding domain"/>
    <property type="match status" value="1"/>
</dbReference>
<dbReference type="OrthoDB" id="9815647at2"/>
<evidence type="ECO:0000313" key="7">
    <source>
        <dbReference type="Proteomes" id="UP000250744"/>
    </source>
</evidence>
<dbReference type="RefSeq" id="WP_112159718.1">
    <property type="nucleotide sequence ID" value="NZ_QKRX01000009.1"/>
</dbReference>
<gene>
    <name evidence="6" type="ORF">DN062_12820</name>
</gene>
<evidence type="ECO:0000313" key="6">
    <source>
        <dbReference type="EMBL" id="RAU17566.1"/>
    </source>
</evidence>
<sequence length="370" mass="40748">MSKIVIVGSGPSGCFLANALIKKAPHLQIDILEQLDTPFGLLRYGVAPDHLVTRKQVQMIERLIQHPNIALKTSVKVGQDIEYEQLKADYSLVIFATGASQDKPLSVSEEGLIGVYGSGAFAAWYNGHPDFLEWRPNLGDNVIIIGNGNVSLDIARVLAKTPEERKDSVMPLHVQDYLASHPVKHIRIIGRRGPIDTKFTTAELAELDSLSQASTWHSAPTEFMSKLNDLPISQQKMLQQLGAYHRPKDDNKSVSIEFLFNLSLKELHGARDKQLTHATFLRTDSANALQTSFDVNTLIGAIGYTTKPILGVPFDADNGIFAHTNGRIDSNVYCVGWCKRGPQGVIPVNRADAMALAKTLFMDHPEVFAE</sequence>
<keyword evidence="2" id="KW-0285">Flavoprotein</keyword>
<keyword evidence="5" id="KW-0560">Oxidoreductase</keyword>
<organism evidence="6 7">
    <name type="scientific">Nitrincola tibetensis</name>
    <dbReference type="NCBI Taxonomy" id="2219697"/>
    <lineage>
        <taxon>Bacteria</taxon>
        <taxon>Pseudomonadati</taxon>
        <taxon>Pseudomonadota</taxon>
        <taxon>Gammaproteobacteria</taxon>
        <taxon>Oceanospirillales</taxon>
        <taxon>Oceanospirillaceae</taxon>
        <taxon>Nitrincola</taxon>
    </lineage>
</organism>
<evidence type="ECO:0000256" key="4">
    <source>
        <dbReference type="ARBA" id="ARBA00022857"/>
    </source>
</evidence>
<evidence type="ECO:0000256" key="3">
    <source>
        <dbReference type="ARBA" id="ARBA00022827"/>
    </source>
</evidence>
<dbReference type="Gene3D" id="3.50.50.60">
    <property type="entry name" value="FAD/NAD(P)-binding domain"/>
    <property type="match status" value="1"/>
</dbReference>
<comment type="caution">
    <text evidence="6">The sequence shown here is derived from an EMBL/GenBank/DDBJ whole genome shotgun (WGS) entry which is preliminary data.</text>
</comment>
<reference evidence="6 7" key="1">
    <citation type="submission" date="2018-06" db="EMBL/GenBank/DDBJ databases">
        <title>Nitrincola tibetense sp. nov., isolated from Lake XuguoCo on Tibetan Plateau.</title>
        <authorList>
            <person name="Xing P."/>
        </authorList>
    </citation>
    <scope>NUCLEOTIDE SEQUENCE [LARGE SCALE GENOMIC DNA]</scope>
    <source>
        <strain evidence="7">xg18</strain>
    </source>
</reference>